<reference evidence="1" key="1">
    <citation type="submission" date="2022-05" db="EMBL/GenBank/DDBJ databases">
        <title>The Musa troglodytarum L. genome provides insights into the mechanism of non-climacteric behaviour and enrichment of carotenoids.</title>
        <authorList>
            <person name="Wang J."/>
        </authorList>
    </citation>
    <scope>NUCLEOTIDE SEQUENCE</scope>
    <source>
        <tissue evidence="1">Leaf</tissue>
    </source>
</reference>
<dbReference type="Proteomes" id="UP001055439">
    <property type="component" value="Chromosome 7"/>
</dbReference>
<organism evidence="1 2">
    <name type="scientific">Musa troglodytarum</name>
    <name type="common">fe'i banana</name>
    <dbReference type="NCBI Taxonomy" id="320322"/>
    <lineage>
        <taxon>Eukaryota</taxon>
        <taxon>Viridiplantae</taxon>
        <taxon>Streptophyta</taxon>
        <taxon>Embryophyta</taxon>
        <taxon>Tracheophyta</taxon>
        <taxon>Spermatophyta</taxon>
        <taxon>Magnoliopsida</taxon>
        <taxon>Liliopsida</taxon>
        <taxon>Zingiberales</taxon>
        <taxon>Musaceae</taxon>
        <taxon>Musa</taxon>
    </lineage>
</organism>
<evidence type="ECO:0000313" key="2">
    <source>
        <dbReference type="Proteomes" id="UP001055439"/>
    </source>
</evidence>
<protein>
    <submittedName>
        <fullName evidence="1">Uncharacterized protein</fullName>
    </submittedName>
</protein>
<evidence type="ECO:0000313" key="1">
    <source>
        <dbReference type="EMBL" id="URE21369.1"/>
    </source>
</evidence>
<dbReference type="AlphaFoldDB" id="A0A9E7H0D7"/>
<dbReference type="EMBL" id="CP097509">
    <property type="protein sequence ID" value="URE21369.1"/>
    <property type="molecule type" value="Genomic_DNA"/>
</dbReference>
<keyword evidence="2" id="KW-1185">Reference proteome</keyword>
<accession>A0A9E7H0D7</accession>
<proteinExistence type="predicted"/>
<gene>
    <name evidence="1" type="ORF">MUK42_36107</name>
</gene>
<sequence>MKCWLWWDVRRVQSSLSQDTHSDVPDKDAKRYCSTLLTSSFYFERLREREREREREFCRSSACSNRSSSLTMVELYVLKGRHP</sequence>
<name>A0A9E7H0D7_9LILI</name>